<dbReference type="InterPro" id="IPR018487">
    <property type="entry name" value="Hemopexin-like_repeat"/>
</dbReference>
<reference evidence="4" key="1">
    <citation type="submission" date="2022-06" db="EMBL/GenBank/DDBJ databases">
        <title>Complete genome sequence of Streptomyces nigrescens HEK616.</title>
        <authorList>
            <person name="Asamizu S."/>
            <person name="Onaka H."/>
        </authorList>
    </citation>
    <scope>NUCLEOTIDE SEQUENCE</scope>
    <source>
        <strain evidence="4">HEK616</strain>
    </source>
</reference>
<dbReference type="PANTHER" id="PTHR10201:SF323">
    <property type="entry name" value="MATRIX METALLOPROTEINASE-21"/>
    <property type="match status" value="1"/>
</dbReference>
<dbReference type="Pfam" id="PF00045">
    <property type="entry name" value="Hemopexin"/>
    <property type="match status" value="4"/>
</dbReference>
<evidence type="ECO:0000259" key="3">
    <source>
        <dbReference type="Pfam" id="PF18013"/>
    </source>
</evidence>
<dbReference type="EMBL" id="AP026073">
    <property type="protein sequence ID" value="BDM69727.1"/>
    <property type="molecule type" value="Genomic_DNA"/>
</dbReference>
<feature type="domain" description="Phage tail lysozyme" evidence="3">
    <location>
        <begin position="221"/>
        <end position="406"/>
    </location>
</feature>
<dbReference type="InterPro" id="IPR041219">
    <property type="entry name" value="Phage_lysozyme2"/>
</dbReference>
<protein>
    <recommendedName>
        <fullName evidence="3">Phage tail lysozyme domain-containing protein</fullName>
    </recommendedName>
</protein>
<keyword evidence="1" id="KW-0677">Repeat</keyword>
<dbReference type="InterPro" id="IPR000585">
    <property type="entry name" value="Hemopexin-like_dom"/>
</dbReference>
<keyword evidence="2" id="KW-0378">Hydrolase</keyword>
<organism evidence="4 5">
    <name type="scientific">Streptomyces nigrescens</name>
    <dbReference type="NCBI Taxonomy" id="1920"/>
    <lineage>
        <taxon>Bacteria</taxon>
        <taxon>Bacillati</taxon>
        <taxon>Actinomycetota</taxon>
        <taxon>Actinomycetes</taxon>
        <taxon>Kitasatosporales</taxon>
        <taxon>Streptomycetaceae</taxon>
        <taxon>Streptomyces</taxon>
    </lineage>
</organism>
<dbReference type="SUPFAM" id="SSF50923">
    <property type="entry name" value="Hemopexin-like domain"/>
    <property type="match status" value="1"/>
</dbReference>
<sequence length="413" mass="46334">MSDRLAYFFRADRYLRYNIDSDSVDVGPTEISRFWPALPEEFQSDLDATINWGDGHAYFFKDDRYLRYDIGSDSVDVGPTEISRFWPALPAEFQSDLDATINWGDGHAYFFKGDRYLRYNIKSDSVDVGPTEVSRFWPALPAEFQSKLDTIINWGDGHAYFFKDDRYLRYNIGSDAVDVGPTEVSRFWPALPAEFQSDLDAIVNWSEVWSWEKFPLDRRLLYVMERLVDHYGYPVNGAAGLLGNLVAESGVIPPRVEGSAADTPMRSKNFAGVVVDHEADDIMNRSAALHVGPALPGIGLAQWTSGARRAGLFTHPFGGDGLGARAVFNMDAQIDYLDTELRNHFSGVRAVLMRTTVTVNDACDEVLYDFEVPGSILQGGTKLPRSDARVQQVFAQRRPSAQRAANVYRAAHP</sequence>
<dbReference type="Pfam" id="PF18013">
    <property type="entry name" value="Phage_lysozyme2"/>
    <property type="match status" value="1"/>
</dbReference>
<proteinExistence type="predicted"/>
<dbReference type="RefSeq" id="WP_261953592.1">
    <property type="nucleotide sequence ID" value="NZ_AP026073.1"/>
</dbReference>
<dbReference type="PROSITE" id="PS51642">
    <property type="entry name" value="HEMOPEXIN_2"/>
    <property type="match status" value="4"/>
</dbReference>
<name>A0ABM7ZTM3_STRNI</name>
<gene>
    <name evidence="4" type="ORF">HEK616_32140</name>
</gene>
<dbReference type="Gene3D" id="2.110.10.10">
    <property type="entry name" value="Hemopexin-like domain"/>
    <property type="match status" value="2"/>
</dbReference>
<dbReference type="InterPro" id="IPR036375">
    <property type="entry name" value="Hemopexin-like_dom_sf"/>
</dbReference>
<dbReference type="Proteomes" id="UP001059597">
    <property type="component" value="Chromosome"/>
</dbReference>
<evidence type="ECO:0000256" key="2">
    <source>
        <dbReference type="ARBA" id="ARBA00023049"/>
    </source>
</evidence>
<evidence type="ECO:0000313" key="5">
    <source>
        <dbReference type="Proteomes" id="UP001059597"/>
    </source>
</evidence>
<keyword evidence="2" id="KW-0482">Metalloprotease</keyword>
<dbReference type="PANTHER" id="PTHR10201">
    <property type="entry name" value="MATRIX METALLOPROTEINASE"/>
    <property type="match status" value="1"/>
</dbReference>
<dbReference type="Gene3D" id="1.10.530.10">
    <property type="match status" value="1"/>
</dbReference>
<keyword evidence="2" id="KW-0645">Protease</keyword>
<dbReference type="SMART" id="SM00120">
    <property type="entry name" value="HX"/>
    <property type="match status" value="4"/>
</dbReference>
<dbReference type="CDD" id="cd00094">
    <property type="entry name" value="HX"/>
    <property type="match status" value="1"/>
</dbReference>
<evidence type="ECO:0000256" key="1">
    <source>
        <dbReference type="ARBA" id="ARBA00022737"/>
    </source>
</evidence>
<evidence type="ECO:0000313" key="4">
    <source>
        <dbReference type="EMBL" id="BDM69727.1"/>
    </source>
</evidence>
<accession>A0ABM7ZTM3</accession>
<keyword evidence="5" id="KW-1185">Reference proteome</keyword>